<keyword evidence="9 13" id="KW-1133">Transmembrane helix</keyword>
<sequence>MLVAIVALILTLGVASRVLADRLRIPSVLFLIVAGIVIGPAVLGFVSRETFGNGLSAMVGVSVAIILFEGGYHLRLEKLRESPRALTRMVTGGAAITWLGAAAAVVVFLETSIEVGLLVGALLIATGPTVVGPILQVVTVRDHVAAVLEGEGVINDVTAAILVVVVFEVLIAGDGGLTHFVADFAWRLGVGLAVGALVAGTVWLVLSHGDLTPKTGPLHARLIVLAGIVVAYGGAELIAHETGIAAAAMAGFALGNIDLPHHEVVIDFLDDLSVVVLSFVFVALAALIDFADIRTLGLAGLAIVVAITMVLRPAVIYLSTTSERFTRSERLFLSAVGPRGIIPASVATLFAVELQALGRPQEAQLLAGTVFLIIFATVVLQAGLARQIADYLEVSPMRTIIVGGGRVGLSLAERLEKDGENVLLVDYDPDAVEKSRKRALRTLEGDGTDADVLKSAGASDAKTVIAATPDDDVNLLVCQLAKTTFGVEKVASRVNQPDNVDAFESLGVRAIDLSMATAWSLENVLERPSLSAWMNELGRTGDVQEIEVTAPDLVGKTIAKVNAEIPDGCIVGLLTHQDGTTEVPTGDHRLQDGDRVTFLGQTDAVDRAIKRFHPHD</sequence>
<dbReference type="Pfam" id="PF00999">
    <property type="entry name" value="Na_H_Exchanger"/>
    <property type="match status" value="1"/>
</dbReference>
<feature type="domain" description="RCK C-terminal" evidence="15">
    <location>
        <begin position="532"/>
        <end position="615"/>
    </location>
</feature>
<feature type="transmembrane region" description="Helical" evidence="13">
    <location>
        <begin position="86"/>
        <end position="109"/>
    </location>
</feature>
<evidence type="ECO:0000313" key="17">
    <source>
        <dbReference type="Proteomes" id="UP000324104"/>
    </source>
</evidence>
<dbReference type="Gene3D" id="3.40.50.720">
    <property type="entry name" value="NAD(P)-binding Rossmann-like Domain"/>
    <property type="match status" value="1"/>
</dbReference>
<feature type="transmembrane region" description="Helical" evidence="13">
    <location>
        <begin position="331"/>
        <end position="352"/>
    </location>
</feature>
<feature type="transmembrane region" description="Helical" evidence="13">
    <location>
        <begin position="364"/>
        <end position="384"/>
    </location>
</feature>
<evidence type="ECO:0000256" key="10">
    <source>
        <dbReference type="ARBA" id="ARBA00023027"/>
    </source>
</evidence>
<feature type="transmembrane region" description="Helical" evidence="13">
    <location>
        <begin position="272"/>
        <end position="291"/>
    </location>
</feature>
<feature type="transmembrane region" description="Helical" evidence="13">
    <location>
        <begin position="298"/>
        <end position="319"/>
    </location>
</feature>
<evidence type="ECO:0000256" key="4">
    <source>
        <dbReference type="ARBA" id="ARBA00022449"/>
    </source>
</evidence>
<evidence type="ECO:0000256" key="11">
    <source>
        <dbReference type="ARBA" id="ARBA00023065"/>
    </source>
</evidence>
<gene>
    <name evidence="16" type="ORF">FYC77_14300</name>
</gene>
<evidence type="ECO:0000313" key="16">
    <source>
        <dbReference type="EMBL" id="TYT61230.1"/>
    </source>
</evidence>
<feature type="transmembrane region" description="Helical" evidence="13">
    <location>
        <begin position="157"/>
        <end position="177"/>
    </location>
</feature>
<keyword evidence="6" id="KW-0633">Potassium transport</keyword>
<comment type="function">
    <text evidence="1">Part of a potassium transport system.</text>
</comment>
<dbReference type="GO" id="GO:0005886">
    <property type="term" value="C:plasma membrane"/>
    <property type="evidence" value="ECO:0007669"/>
    <property type="project" value="UniProtKB-SubCell"/>
</dbReference>
<feature type="domain" description="RCK N-terminal" evidence="14">
    <location>
        <begin position="396"/>
        <end position="515"/>
    </location>
</feature>
<feature type="transmembrane region" description="Helical" evidence="13">
    <location>
        <begin position="116"/>
        <end position="137"/>
    </location>
</feature>
<keyword evidence="8" id="KW-0630">Potassium</keyword>
<dbReference type="Gene3D" id="1.20.1530.20">
    <property type="match status" value="1"/>
</dbReference>
<comment type="subcellular location">
    <subcellularLocation>
        <location evidence="2">Cell membrane</location>
        <topology evidence="2">Multi-pass membrane protein</topology>
    </subcellularLocation>
</comment>
<dbReference type="InterPro" id="IPR036721">
    <property type="entry name" value="RCK_C_sf"/>
</dbReference>
<keyword evidence="5" id="KW-1003">Cell membrane</keyword>
<keyword evidence="12 13" id="KW-0472">Membrane</keyword>
<feature type="transmembrane region" description="Helical" evidence="13">
    <location>
        <begin position="54"/>
        <end position="74"/>
    </location>
</feature>
<proteinExistence type="predicted"/>
<keyword evidence="10" id="KW-0520">NAD</keyword>
<dbReference type="Pfam" id="PF02254">
    <property type="entry name" value="TrkA_N"/>
    <property type="match status" value="1"/>
</dbReference>
<name>A0A5D5AP45_9EURY</name>
<feature type="transmembrane region" description="Helical" evidence="13">
    <location>
        <begin position="184"/>
        <end position="206"/>
    </location>
</feature>
<dbReference type="InterPro" id="IPR003148">
    <property type="entry name" value="RCK_N"/>
</dbReference>
<feature type="transmembrane region" description="Helical" evidence="13">
    <location>
        <begin position="218"/>
        <end position="235"/>
    </location>
</feature>
<evidence type="ECO:0000256" key="1">
    <source>
        <dbReference type="ARBA" id="ARBA00003660"/>
    </source>
</evidence>
<accession>A0A5D5AP45</accession>
<dbReference type="RefSeq" id="WP_149082178.1">
    <property type="nucleotide sequence ID" value="NZ_VTAW01000020.1"/>
</dbReference>
<comment type="caution">
    <text evidence="16">The sequence shown here is derived from an EMBL/GenBank/DDBJ whole genome shotgun (WGS) entry which is preliminary data.</text>
</comment>
<evidence type="ECO:0000256" key="7">
    <source>
        <dbReference type="ARBA" id="ARBA00022692"/>
    </source>
</evidence>
<keyword evidence="17" id="KW-1185">Reference proteome</keyword>
<evidence type="ECO:0000259" key="15">
    <source>
        <dbReference type="PROSITE" id="PS51202"/>
    </source>
</evidence>
<protein>
    <submittedName>
        <fullName evidence="16">Potassium transporter</fullName>
    </submittedName>
</protein>
<dbReference type="Gene3D" id="3.30.70.1450">
    <property type="entry name" value="Regulator of K+ conductance, C-terminal domain"/>
    <property type="match status" value="1"/>
</dbReference>
<dbReference type="InterPro" id="IPR006037">
    <property type="entry name" value="RCK_C"/>
</dbReference>
<keyword evidence="11" id="KW-0406">Ion transport</keyword>
<keyword evidence="4" id="KW-0050">Antiport</keyword>
<dbReference type="InterPro" id="IPR038770">
    <property type="entry name" value="Na+/solute_symporter_sf"/>
</dbReference>
<evidence type="ECO:0000256" key="8">
    <source>
        <dbReference type="ARBA" id="ARBA00022958"/>
    </source>
</evidence>
<dbReference type="PROSITE" id="PS51201">
    <property type="entry name" value="RCK_N"/>
    <property type="match status" value="1"/>
</dbReference>
<dbReference type="PRINTS" id="PR00335">
    <property type="entry name" value="KUPTAKETRKA"/>
</dbReference>
<evidence type="ECO:0000256" key="12">
    <source>
        <dbReference type="ARBA" id="ARBA00023136"/>
    </source>
</evidence>
<dbReference type="PROSITE" id="PS51202">
    <property type="entry name" value="RCK_C"/>
    <property type="match status" value="1"/>
</dbReference>
<dbReference type="GO" id="GO:1902600">
    <property type="term" value="P:proton transmembrane transport"/>
    <property type="evidence" value="ECO:0007669"/>
    <property type="project" value="InterPro"/>
</dbReference>
<dbReference type="AlphaFoldDB" id="A0A5D5AP45"/>
<keyword evidence="3" id="KW-0813">Transport</keyword>
<dbReference type="EMBL" id="VTAW01000020">
    <property type="protein sequence ID" value="TYT61230.1"/>
    <property type="molecule type" value="Genomic_DNA"/>
</dbReference>
<dbReference type="GO" id="GO:0015079">
    <property type="term" value="F:potassium ion transmembrane transporter activity"/>
    <property type="evidence" value="ECO:0007669"/>
    <property type="project" value="InterPro"/>
</dbReference>
<dbReference type="PANTHER" id="PTHR32507">
    <property type="entry name" value="NA(+)/H(+) ANTIPORTER 1"/>
    <property type="match status" value="1"/>
</dbReference>
<dbReference type="Pfam" id="PF02080">
    <property type="entry name" value="TrkA_C"/>
    <property type="match status" value="1"/>
</dbReference>
<evidence type="ECO:0000256" key="3">
    <source>
        <dbReference type="ARBA" id="ARBA00022448"/>
    </source>
</evidence>
<evidence type="ECO:0000256" key="6">
    <source>
        <dbReference type="ARBA" id="ARBA00022538"/>
    </source>
</evidence>
<dbReference type="InterPro" id="IPR006036">
    <property type="entry name" value="K_uptake_TrkA"/>
</dbReference>
<dbReference type="Proteomes" id="UP000324104">
    <property type="component" value="Unassembled WGS sequence"/>
</dbReference>
<dbReference type="InterPro" id="IPR006153">
    <property type="entry name" value="Cation/H_exchanger_TM"/>
</dbReference>
<evidence type="ECO:0000256" key="13">
    <source>
        <dbReference type="SAM" id="Phobius"/>
    </source>
</evidence>
<evidence type="ECO:0000256" key="5">
    <source>
        <dbReference type="ARBA" id="ARBA00022475"/>
    </source>
</evidence>
<feature type="transmembrane region" description="Helical" evidence="13">
    <location>
        <begin position="30"/>
        <end position="47"/>
    </location>
</feature>
<dbReference type="SUPFAM" id="SSF116726">
    <property type="entry name" value="TrkA C-terminal domain-like"/>
    <property type="match status" value="1"/>
</dbReference>
<reference evidence="16 17" key="1">
    <citation type="submission" date="2019-08" db="EMBL/GenBank/DDBJ databases">
        <title>Archaea genome.</title>
        <authorList>
            <person name="Kajale S."/>
            <person name="Shouche Y."/>
            <person name="Deshpande N."/>
            <person name="Sharma A."/>
        </authorList>
    </citation>
    <scope>NUCLEOTIDE SEQUENCE [LARGE SCALE GENOMIC DNA]</scope>
    <source>
        <strain evidence="16 17">ESP3B_9</strain>
    </source>
</reference>
<dbReference type="PANTHER" id="PTHR32507:SF0">
    <property type="entry name" value="NA(+)_H(+) ANTIPORTER 2-RELATED"/>
    <property type="match status" value="1"/>
</dbReference>
<dbReference type="SUPFAM" id="SSF51735">
    <property type="entry name" value="NAD(P)-binding Rossmann-fold domains"/>
    <property type="match status" value="1"/>
</dbReference>
<evidence type="ECO:0000256" key="9">
    <source>
        <dbReference type="ARBA" id="ARBA00022989"/>
    </source>
</evidence>
<organism evidence="16 17">
    <name type="scientific">Natrialba swarupiae</name>
    <dbReference type="NCBI Taxonomy" id="2448032"/>
    <lineage>
        <taxon>Archaea</taxon>
        <taxon>Methanobacteriati</taxon>
        <taxon>Methanobacteriota</taxon>
        <taxon>Stenosarchaea group</taxon>
        <taxon>Halobacteria</taxon>
        <taxon>Halobacteriales</taxon>
        <taxon>Natrialbaceae</taxon>
        <taxon>Natrialba</taxon>
    </lineage>
</organism>
<dbReference type="InterPro" id="IPR036291">
    <property type="entry name" value="NAD(P)-bd_dom_sf"/>
</dbReference>
<evidence type="ECO:0000256" key="2">
    <source>
        <dbReference type="ARBA" id="ARBA00004651"/>
    </source>
</evidence>
<keyword evidence="7 13" id="KW-0812">Transmembrane</keyword>
<dbReference type="GO" id="GO:0015297">
    <property type="term" value="F:antiporter activity"/>
    <property type="evidence" value="ECO:0007669"/>
    <property type="project" value="UniProtKB-KW"/>
</dbReference>
<evidence type="ECO:0000259" key="14">
    <source>
        <dbReference type="PROSITE" id="PS51201"/>
    </source>
</evidence>